<evidence type="ECO:0000313" key="6">
    <source>
        <dbReference type="EMBL" id="SEH42009.1"/>
    </source>
</evidence>
<proteinExistence type="predicted"/>
<protein>
    <submittedName>
        <fullName evidence="6">NitT/TauT family transport system substrate-binding protein</fullName>
    </submittedName>
</protein>
<feature type="chain" id="PRO_5045508158" evidence="5">
    <location>
        <begin position="26"/>
        <end position="354"/>
    </location>
</feature>
<dbReference type="SUPFAM" id="SSF53850">
    <property type="entry name" value="Periplasmic binding protein-like II"/>
    <property type="match status" value="1"/>
</dbReference>
<feature type="region of interest" description="Disordered" evidence="4">
    <location>
        <begin position="66"/>
        <end position="86"/>
    </location>
</feature>
<name>A0A1H6I0Z9_9ACTN</name>
<dbReference type="InterPro" id="IPR027024">
    <property type="entry name" value="UCP027386_ABC_sbc_TM0202"/>
</dbReference>
<evidence type="ECO:0000256" key="3">
    <source>
        <dbReference type="ARBA" id="ARBA00023239"/>
    </source>
</evidence>
<comment type="caution">
    <text evidence="6">The sequence shown here is derived from an EMBL/GenBank/DDBJ whole genome shotgun (WGS) entry which is preliminary data.</text>
</comment>
<dbReference type="InterPro" id="IPR006311">
    <property type="entry name" value="TAT_signal"/>
</dbReference>
<keyword evidence="3" id="KW-0456">Lyase</keyword>
<dbReference type="PANTHER" id="PTHR30024:SF46">
    <property type="entry name" value="ABC TRANSPORTER, SUBSTRATE-BINDING LIPOPROTEIN"/>
    <property type="match status" value="1"/>
</dbReference>
<comment type="pathway">
    <text evidence="1">Quinol/quinone metabolism; menaquinone biosynthesis.</text>
</comment>
<keyword evidence="5" id="KW-0732">Signal</keyword>
<dbReference type="PROSITE" id="PS51318">
    <property type="entry name" value="TAT"/>
    <property type="match status" value="1"/>
</dbReference>
<dbReference type="PIRSF" id="PIRSF027386">
    <property type="entry name" value="UCP027386_ABC_sbc_TM0202"/>
    <property type="match status" value="1"/>
</dbReference>
<evidence type="ECO:0000256" key="1">
    <source>
        <dbReference type="ARBA" id="ARBA00004863"/>
    </source>
</evidence>
<dbReference type="Proteomes" id="UP000199135">
    <property type="component" value="Unassembled WGS sequence"/>
</dbReference>
<keyword evidence="2" id="KW-0474">Menaquinone biosynthesis</keyword>
<evidence type="ECO:0000313" key="7">
    <source>
        <dbReference type="Proteomes" id="UP000199135"/>
    </source>
</evidence>
<feature type="signal peptide" evidence="5">
    <location>
        <begin position="1"/>
        <end position="25"/>
    </location>
</feature>
<sequence length="354" mass="36762">MSTMNLTRRQLFAAGLGLGGAFALAACSPVSSDPAPSAEPEDVTVRVASLKGPTTIGLVSMMDQTSGIPEADSSQDDEKSDSSAGDGVSYQYAISASPDEVLPQVISGSVDIALVPSNAAAVLYNKTKGGVQTIDVNTLGVLSVVTGDASVTDFEALAGKTVYVSGKGASPEYTLNYLLGKAGISDKVSVEWKSEHEEVAAVLANDANAVGILPEPFATATIAKNPVVSSVVSLTDVWKRYVDDGSQFVMGVTVVRSDFAKDHPEVVRDFLQRHAASVDAVNDDPEAAAKLVVKAGIVAKEPIAKKAIPGCNVVCLTGTQMKDALEGYLQVLFDADPTSVGGHMPADDFYYLGE</sequence>
<evidence type="ECO:0000256" key="2">
    <source>
        <dbReference type="ARBA" id="ARBA00022428"/>
    </source>
</evidence>
<organism evidence="6 7">
    <name type="scientific">Parafannyhessea umbonata</name>
    <dbReference type="NCBI Taxonomy" id="604330"/>
    <lineage>
        <taxon>Bacteria</taxon>
        <taxon>Bacillati</taxon>
        <taxon>Actinomycetota</taxon>
        <taxon>Coriobacteriia</taxon>
        <taxon>Coriobacteriales</taxon>
        <taxon>Atopobiaceae</taxon>
        <taxon>Parafannyhessea</taxon>
    </lineage>
</organism>
<dbReference type="EMBL" id="FNWT01000002">
    <property type="protein sequence ID" value="SEH42009.1"/>
    <property type="molecule type" value="Genomic_DNA"/>
</dbReference>
<accession>A0A1H6I0Z9</accession>
<keyword evidence="7" id="KW-1185">Reference proteome</keyword>
<dbReference type="RefSeq" id="WP_234970670.1">
    <property type="nucleotide sequence ID" value="NZ_FNWT01000002.1"/>
</dbReference>
<gene>
    <name evidence="6" type="ORF">SAMN05216447_10257</name>
</gene>
<reference evidence="6 7" key="1">
    <citation type="submission" date="2016-10" db="EMBL/GenBank/DDBJ databases">
        <authorList>
            <person name="Varghese N."/>
            <person name="Submissions S."/>
        </authorList>
    </citation>
    <scope>NUCLEOTIDE SEQUENCE [LARGE SCALE GENOMIC DNA]</scope>
    <source>
        <strain evidence="6 7">WCP15</strain>
    </source>
</reference>
<dbReference type="InterPro" id="IPR003773">
    <property type="entry name" value="Menaquinone_biosynth"/>
</dbReference>
<evidence type="ECO:0000256" key="4">
    <source>
        <dbReference type="SAM" id="MobiDB-lite"/>
    </source>
</evidence>
<dbReference type="Pfam" id="PF02621">
    <property type="entry name" value="VitK2_biosynth"/>
    <property type="match status" value="1"/>
</dbReference>
<evidence type="ECO:0000256" key="5">
    <source>
        <dbReference type="SAM" id="SignalP"/>
    </source>
</evidence>
<dbReference type="Gene3D" id="3.40.190.10">
    <property type="entry name" value="Periplasmic binding protein-like II"/>
    <property type="match status" value="2"/>
</dbReference>
<dbReference type="PANTHER" id="PTHR30024">
    <property type="entry name" value="ALIPHATIC SULFONATES-BINDING PROTEIN-RELATED"/>
    <property type="match status" value="1"/>
</dbReference>